<feature type="transmembrane region" description="Helical" evidence="4">
    <location>
        <begin position="81"/>
        <end position="103"/>
    </location>
</feature>
<dbReference type="GO" id="GO:0022857">
    <property type="term" value="F:transmembrane transporter activity"/>
    <property type="evidence" value="ECO:0007669"/>
    <property type="project" value="InterPro"/>
</dbReference>
<protein>
    <submittedName>
        <fullName evidence="5">MFS transporter</fullName>
    </submittedName>
</protein>
<feature type="transmembrane region" description="Helical" evidence="4">
    <location>
        <begin position="109"/>
        <end position="130"/>
    </location>
</feature>
<dbReference type="AlphaFoldDB" id="A0AA49GIT8"/>
<dbReference type="EMBL" id="CP120682">
    <property type="protein sequence ID" value="WKN34997.1"/>
    <property type="molecule type" value="Genomic_DNA"/>
</dbReference>
<feature type="transmembrane region" description="Helical" evidence="4">
    <location>
        <begin position="359"/>
        <end position="388"/>
    </location>
</feature>
<evidence type="ECO:0000313" key="5">
    <source>
        <dbReference type="EMBL" id="WKN34997.1"/>
    </source>
</evidence>
<sequence>MNNTTLSPKEVQRGLALVLREGLATQSMVILTSGAFLVAFALELGASPLQIGILSSIPLYANVLQILSIELVRRWKSRKRVVVIGTFMGRSAYTGIALLPWWPGEDSRLYLMMLALMVQYGMGAISNGSWNSWMRDLIPKKRRGRFLSHRLVCVQVISVVLSLGVAFLLDQLNQYYPGQELYMYASLFMMGSLAGMIGSLLMSRTPEPAQVGVPQPLHSLLTLPFKHPNFRRLMAYMASWNFAVNLAAPFLTVYLLQTVGLSMPYVIGLTTLSQLSNIVFFRFWGHYADRFSNKTILRVSAPLYLLTLAGTVFATLPEVHALTFPWLIVLFLASGVATAGTGLASSSIGLSLAPREHSVAYLSVLSLTNALASGTAPILAGLIAEYTLAWDWTLALTTPVGSVTLISLRHWDFLFVLSLVMGLLALYRLKLIKEPGGAPGRFLVKVFLAKIKKERQARGHQPWLVNMPVSVYAAFISPQRKEDRETAK</sequence>
<organism evidence="5">
    <name type="scientific">Roseihalotalea indica</name>
    <dbReference type="NCBI Taxonomy" id="2867963"/>
    <lineage>
        <taxon>Bacteria</taxon>
        <taxon>Pseudomonadati</taxon>
        <taxon>Bacteroidota</taxon>
        <taxon>Cytophagia</taxon>
        <taxon>Cytophagales</taxon>
        <taxon>Catalimonadaceae</taxon>
        <taxon>Roseihalotalea</taxon>
    </lineage>
</organism>
<gene>
    <name evidence="5" type="ORF">K4G66_21710</name>
</gene>
<evidence type="ECO:0000256" key="3">
    <source>
        <dbReference type="ARBA" id="ARBA00023136"/>
    </source>
</evidence>
<dbReference type="Pfam" id="PF07690">
    <property type="entry name" value="MFS_1"/>
    <property type="match status" value="1"/>
</dbReference>
<evidence type="ECO:0000256" key="4">
    <source>
        <dbReference type="SAM" id="Phobius"/>
    </source>
</evidence>
<proteinExistence type="predicted"/>
<dbReference type="InterPro" id="IPR052528">
    <property type="entry name" value="Sugar_transport-like"/>
</dbReference>
<accession>A0AA49GIT8</accession>
<keyword evidence="3 4" id="KW-0472">Membrane</keyword>
<evidence type="ECO:0000256" key="1">
    <source>
        <dbReference type="ARBA" id="ARBA00022692"/>
    </source>
</evidence>
<dbReference type="InterPro" id="IPR036259">
    <property type="entry name" value="MFS_trans_sf"/>
</dbReference>
<feature type="transmembrane region" description="Helical" evidence="4">
    <location>
        <begin position="151"/>
        <end position="169"/>
    </location>
</feature>
<feature type="transmembrane region" description="Helical" evidence="4">
    <location>
        <begin position="408"/>
        <end position="427"/>
    </location>
</feature>
<reference evidence="5" key="1">
    <citation type="journal article" date="2023" name="Comput. Struct. Biotechnol. J.">
        <title>Discovery of a novel marine Bacteroidetes with a rich repertoire of carbohydrate-active enzymes.</title>
        <authorList>
            <person name="Chen B."/>
            <person name="Liu G."/>
            <person name="Chen Q."/>
            <person name="Wang H."/>
            <person name="Liu L."/>
            <person name="Tang K."/>
        </authorList>
    </citation>
    <scope>NUCLEOTIDE SEQUENCE</scope>
    <source>
        <strain evidence="5">TK19036</strain>
    </source>
</reference>
<dbReference type="CDD" id="cd06174">
    <property type="entry name" value="MFS"/>
    <property type="match status" value="1"/>
</dbReference>
<feature type="transmembrane region" description="Helical" evidence="4">
    <location>
        <begin position="326"/>
        <end position="352"/>
    </location>
</feature>
<keyword evidence="2 4" id="KW-1133">Transmembrane helix</keyword>
<feature type="transmembrane region" description="Helical" evidence="4">
    <location>
        <begin position="181"/>
        <end position="201"/>
    </location>
</feature>
<dbReference type="PANTHER" id="PTHR23526">
    <property type="entry name" value="INTEGRAL MEMBRANE TRANSPORT PROTEIN-RELATED"/>
    <property type="match status" value="1"/>
</dbReference>
<dbReference type="InterPro" id="IPR011701">
    <property type="entry name" value="MFS"/>
</dbReference>
<feature type="transmembrane region" description="Helical" evidence="4">
    <location>
        <begin position="233"/>
        <end position="256"/>
    </location>
</feature>
<dbReference type="PANTHER" id="PTHR23526:SF2">
    <property type="entry name" value="MAJOR FACILITATOR SUPERFAMILY (MFS) PROFILE DOMAIN-CONTAINING PROTEIN"/>
    <property type="match status" value="1"/>
</dbReference>
<dbReference type="SUPFAM" id="SSF103473">
    <property type="entry name" value="MFS general substrate transporter"/>
    <property type="match status" value="1"/>
</dbReference>
<feature type="transmembrane region" description="Helical" evidence="4">
    <location>
        <begin position="262"/>
        <end position="284"/>
    </location>
</feature>
<reference evidence="5" key="2">
    <citation type="journal article" date="2024" name="Antonie Van Leeuwenhoek">
        <title>Roseihalotalea indica gen. nov., sp. nov., a halophilic Bacteroidetes from mesopelagic Southwest Indian Ocean with higher carbohydrate metabolic potential.</title>
        <authorList>
            <person name="Chen B."/>
            <person name="Zhang M."/>
            <person name="Lin D."/>
            <person name="Ye J."/>
            <person name="Tang K."/>
        </authorList>
    </citation>
    <scope>NUCLEOTIDE SEQUENCE</scope>
    <source>
        <strain evidence="5">TK19036</strain>
    </source>
</reference>
<dbReference type="Gene3D" id="1.20.1250.20">
    <property type="entry name" value="MFS general substrate transporter like domains"/>
    <property type="match status" value="2"/>
</dbReference>
<keyword evidence="1 4" id="KW-0812">Transmembrane</keyword>
<name>A0AA49GIT8_9BACT</name>
<evidence type="ECO:0000256" key="2">
    <source>
        <dbReference type="ARBA" id="ARBA00022989"/>
    </source>
</evidence>
<feature type="transmembrane region" description="Helical" evidence="4">
    <location>
        <begin position="296"/>
        <end position="314"/>
    </location>
</feature>